<protein>
    <recommendedName>
        <fullName evidence="12">Ribulose-phosphate 3-epimerase</fullName>
    </recommendedName>
</protein>
<dbReference type="EMBL" id="LAZR01000496">
    <property type="protein sequence ID" value="KKN66582.1"/>
    <property type="molecule type" value="Genomic_DNA"/>
</dbReference>
<comment type="subunit">
    <text evidence="4">Homodimer.</text>
</comment>
<keyword evidence="6" id="KW-0862">Zinc</keyword>
<evidence type="ECO:0000256" key="7">
    <source>
        <dbReference type="ARBA" id="ARBA00023004"/>
    </source>
</evidence>
<dbReference type="PANTHER" id="PTHR11749">
    <property type="entry name" value="RIBULOSE-5-PHOSPHATE-3-EPIMERASE"/>
    <property type="match status" value="1"/>
</dbReference>
<dbReference type="CDD" id="cd00429">
    <property type="entry name" value="RPE"/>
    <property type="match status" value="1"/>
</dbReference>
<evidence type="ECO:0000256" key="10">
    <source>
        <dbReference type="ARBA" id="ARBA00023277"/>
    </source>
</evidence>
<gene>
    <name evidence="11" type="ORF">LCGC14_0469970</name>
</gene>
<evidence type="ECO:0000256" key="2">
    <source>
        <dbReference type="ARBA" id="ARBA00001947"/>
    </source>
</evidence>
<dbReference type="GO" id="GO:0016857">
    <property type="term" value="F:racemase and epimerase activity, acting on carbohydrates and derivatives"/>
    <property type="evidence" value="ECO:0007669"/>
    <property type="project" value="InterPro"/>
</dbReference>
<proteinExistence type="predicted"/>
<dbReference type="GO" id="GO:0046496">
    <property type="term" value="P:nicotinamide nucleotide metabolic process"/>
    <property type="evidence" value="ECO:0007669"/>
    <property type="project" value="UniProtKB-ARBA"/>
</dbReference>
<keyword evidence="5" id="KW-0479">Metal-binding</keyword>
<dbReference type="AlphaFoldDB" id="A0A0F9SVA5"/>
<sequence>MKEVAVSVHAKDNFDPKILKNLKDYDYIHVDVMDGKFVDSCNINLDIFQILKEFYSIPIVAHLMVIDSFKYIKKIVNYINYFVFHIENPENKNRIIEKIKKNNRKVGIALNPDTDITEVIPFIEKIDLVLIMAVHPGWSGQRFIHQSVRKVNELAKYKEKYNFKIDIDGGINPENAIKLPNTDILTSASSILKADHPNKVIQLLKYS</sequence>
<dbReference type="InterPro" id="IPR000056">
    <property type="entry name" value="Ribul_P_3_epim-like"/>
</dbReference>
<evidence type="ECO:0008006" key="12">
    <source>
        <dbReference type="Google" id="ProtNLM"/>
    </source>
</evidence>
<dbReference type="NCBIfam" id="NF004076">
    <property type="entry name" value="PRK05581.1-4"/>
    <property type="match status" value="1"/>
</dbReference>
<keyword evidence="7" id="KW-0408">Iron</keyword>
<dbReference type="FunFam" id="3.20.20.70:FF:000191">
    <property type="entry name" value="ribulose-phosphate 3-epimerase isoform X2"/>
    <property type="match status" value="1"/>
</dbReference>
<evidence type="ECO:0000313" key="11">
    <source>
        <dbReference type="EMBL" id="KKN66582.1"/>
    </source>
</evidence>
<name>A0A0F9SVA5_9ZZZZ</name>
<dbReference type="GO" id="GO:0006163">
    <property type="term" value="P:purine nucleotide metabolic process"/>
    <property type="evidence" value="ECO:0007669"/>
    <property type="project" value="UniProtKB-ARBA"/>
</dbReference>
<evidence type="ECO:0000256" key="8">
    <source>
        <dbReference type="ARBA" id="ARBA00023211"/>
    </source>
</evidence>
<evidence type="ECO:0000256" key="3">
    <source>
        <dbReference type="ARBA" id="ARBA00001954"/>
    </source>
</evidence>
<comment type="cofactor">
    <cofactor evidence="3">
        <name>Fe(2+)</name>
        <dbReference type="ChEBI" id="CHEBI:29033"/>
    </cofactor>
</comment>
<keyword evidence="8" id="KW-0464">Manganese</keyword>
<reference evidence="11" key="1">
    <citation type="journal article" date="2015" name="Nature">
        <title>Complex archaea that bridge the gap between prokaryotes and eukaryotes.</title>
        <authorList>
            <person name="Spang A."/>
            <person name="Saw J.H."/>
            <person name="Jorgensen S.L."/>
            <person name="Zaremba-Niedzwiedzka K."/>
            <person name="Martijn J."/>
            <person name="Lind A.E."/>
            <person name="van Eijk R."/>
            <person name="Schleper C."/>
            <person name="Guy L."/>
            <person name="Ettema T.J."/>
        </authorList>
    </citation>
    <scope>NUCLEOTIDE SEQUENCE</scope>
</reference>
<accession>A0A0F9SVA5</accession>
<dbReference type="GO" id="GO:0046872">
    <property type="term" value="F:metal ion binding"/>
    <property type="evidence" value="ECO:0007669"/>
    <property type="project" value="UniProtKB-KW"/>
</dbReference>
<comment type="cofactor">
    <cofactor evidence="1">
        <name>Mn(2+)</name>
        <dbReference type="ChEBI" id="CHEBI:29035"/>
    </cofactor>
</comment>
<dbReference type="Pfam" id="PF00834">
    <property type="entry name" value="Ribul_P_3_epim"/>
    <property type="match status" value="1"/>
</dbReference>
<dbReference type="GO" id="GO:0005975">
    <property type="term" value="P:carbohydrate metabolic process"/>
    <property type="evidence" value="ECO:0007669"/>
    <property type="project" value="InterPro"/>
</dbReference>
<evidence type="ECO:0000256" key="5">
    <source>
        <dbReference type="ARBA" id="ARBA00022723"/>
    </source>
</evidence>
<dbReference type="GO" id="GO:1901135">
    <property type="term" value="P:carbohydrate derivative metabolic process"/>
    <property type="evidence" value="ECO:0007669"/>
    <property type="project" value="UniProtKB-ARBA"/>
</dbReference>
<evidence type="ECO:0000256" key="1">
    <source>
        <dbReference type="ARBA" id="ARBA00001936"/>
    </source>
</evidence>
<dbReference type="InterPro" id="IPR011060">
    <property type="entry name" value="RibuloseP-bd_barrel"/>
</dbReference>
<dbReference type="SUPFAM" id="SSF51366">
    <property type="entry name" value="Ribulose-phoshate binding barrel"/>
    <property type="match status" value="1"/>
</dbReference>
<evidence type="ECO:0000256" key="6">
    <source>
        <dbReference type="ARBA" id="ARBA00022833"/>
    </source>
</evidence>
<keyword evidence="10" id="KW-0119">Carbohydrate metabolism</keyword>
<dbReference type="Gene3D" id="3.20.20.70">
    <property type="entry name" value="Aldolase class I"/>
    <property type="match status" value="1"/>
</dbReference>
<dbReference type="GO" id="GO:0006091">
    <property type="term" value="P:generation of precursor metabolites and energy"/>
    <property type="evidence" value="ECO:0007669"/>
    <property type="project" value="UniProtKB-ARBA"/>
</dbReference>
<keyword evidence="9" id="KW-0413">Isomerase</keyword>
<evidence type="ECO:0000256" key="4">
    <source>
        <dbReference type="ARBA" id="ARBA00011738"/>
    </source>
</evidence>
<organism evidence="11">
    <name type="scientific">marine sediment metagenome</name>
    <dbReference type="NCBI Taxonomy" id="412755"/>
    <lineage>
        <taxon>unclassified sequences</taxon>
        <taxon>metagenomes</taxon>
        <taxon>ecological metagenomes</taxon>
    </lineage>
</organism>
<comment type="caution">
    <text evidence="11">The sequence shown here is derived from an EMBL/GenBank/DDBJ whole genome shotgun (WGS) entry which is preliminary data.</text>
</comment>
<evidence type="ECO:0000256" key="9">
    <source>
        <dbReference type="ARBA" id="ARBA00023235"/>
    </source>
</evidence>
<dbReference type="InterPro" id="IPR013785">
    <property type="entry name" value="Aldolase_TIM"/>
</dbReference>
<comment type="cofactor">
    <cofactor evidence="2">
        <name>Zn(2+)</name>
        <dbReference type="ChEBI" id="CHEBI:29105"/>
    </cofactor>
</comment>